<reference evidence="3 4" key="1">
    <citation type="journal article" date="2012" name="J. Bacteriol.">
        <title>Genome sequence of cold-adapted Pseudomonas mandelii strain JR-1.</title>
        <authorList>
            <person name="Jang S.H."/>
            <person name="Kim J."/>
            <person name="Kim J."/>
            <person name="Hong S."/>
            <person name="Lee C."/>
        </authorList>
    </citation>
    <scope>NUCLEOTIDE SEQUENCE [LARGE SCALE GENOMIC DNA]</scope>
    <source>
        <strain evidence="3 4">JR-1</strain>
        <plasmid evidence="4">Plasmid</plasmid>
    </source>
</reference>
<evidence type="ECO:0000256" key="1">
    <source>
        <dbReference type="SAM" id="Coils"/>
    </source>
</evidence>
<dbReference type="InterPro" id="IPR011604">
    <property type="entry name" value="PDDEXK-like_dom_sf"/>
</dbReference>
<sequence>MKIVDLRQRTPEWHAWRAQGVTATSAAVILGHHPNKTRWRLWAELTGRVASLDLSMIPQVRLAIMLEPHALAWFQDKYDTVLMPYCGESTLHPLLRASFDGVELDTMRPVEIKILADSNFNEVAEQGEESSHYRLYWWQVQHQLAVSGADFGYLVFYHTRNQPIVFEVTRSDQAIQLILKASLGFWASVVADKEPEKDPERDYFTPTGGGLIEWEGHATKAAALDSELASLEVRIKELKAEREQLQQGFVSLMGDYLLAEASGVRVCRYNQQGYVRWKEAFTSLHPNYPAESLDAFRGASSERVRITVNAQTPITTAPLEQLLQTVDFDETDQAFCI</sequence>
<accession>A0A024ELT0</accession>
<dbReference type="HOGENOM" id="CLU_066205_1_0_6"/>
<dbReference type="InterPro" id="IPR017482">
    <property type="entry name" value="Lambda-type_endonuclease"/>
</dbReference>
<dbReference type="NCBIfam" id="TIGR03033">
    <property type="entry name" value="phage_rel_nuc"/>
    <property type="match status" value="1"/>
</dbReference>
<feature type="domain" description="YqaJ viral recombinase" evidence="2">
    <location>
        <begin position="12"/>
        <end position="149"/>
    </location>
</feature>
<protein>
    <recommendedName>
        <fullName evidence="2">YqaJ viral recombinase domain-containing protein</fullName>
    </recommendedName>
</protein>
<dbReference type="AlphaFoldDB" id="A0A024ELT0"/>
<dbReference type="Gene3D" id="3.90.320.10">
    <property type="match status" value="1"/>
</dbReference>
<dbReference type="EMBL" id="CP005961">
    <property type="protein sequence ID" value="AHZ73707.1"/>
    <property type="molecule type" value="Genomic_DNA"/>
</dbReference>
<dbReference type="InterPro" id="IPR019080">
    <property type="entry name" value="YqaJ_viral_recombinase"/>
</dbReference>
<keyword evidence="3" id="KW-0614">Plasmid</keyword>
<organism evidence="3 4">
    <name type="scientific">Pseudomonas mandelii JR-1</name>
    <dbReference type="NCBI Taxonomy" id="1147786"/>
    <lineage>
        <taxon>Bacteria</taxon>
        <taxon>Pseudomonadati</taxon>
        <taxon>Pseudomonadota</taxon>
        <taxon>Gammaproteobacteria</taxon>
        <taxon>Pseudomonadales</taxon>
        <taxon>Pseudomonadaceae</taxon>
        <taxon>Pseudomonas</taxon>
    </lineage>
</organism>
<dbReference type="InterPro" id="IPR011335">
    <property type="entry name" value="Restrct_endonuc-II-like"/>
</dbReference>
<proteinExistence type="predicted"/>
<geneLocation type="plasmid" evidence="4"/>
<name>A0A024ELT0_9PSED</name>
<dbReference type="KEGG" id="pman:OU5_P0455"/>
<keyword evidence="1" id="KW-0175">Coiled coil</keyword>
<evidence type="ECO:0000313" key="3">
    <source>
        <dbReference type="EMBL" id="AHZ73707.1"/>
    </source>
</evidence>
<dbReference type="SUPFAM" id="SSF52980">
    <property type="entry name" value="Restriction endonuclease-like"/>
    <property type="match status" value="1"/>
</dbReference>
<dbReference type="RefSeq" id="WP_010466595.1">
    <property type="nucleotide sequence ID" value="NZ_CP005961.1"/>
</dbReference>
<gene>
    <name evidence="3" type="ORF">OU5_P0455</name>
</gene>
<evidence type="ECO:0000259" key="2">
    <source>
        <dbReference type="Pfam" id="PF09588"/>
    </source>
</evidence>
<dbReference type="Pfam" id="PF09588">
    <property type="entry name" value="YqaJ"/>
    <property type="match status" value="1"/>
</dbReference>
<feature type="coiled-coil region" evidence="1">
    <location>
        <begin position="221"/>
        <end position="255"/>
    </location>
</feature>
<dbReference type="Proteomes" id="UP000026913">
    <property type="component" value="Plasmid unnamed"/>
</dbReference>
<dbReference type="OrthoDB" id="9135654at2"/>
<evidence type="ECO:0000313" key="4">
    <source>
        <dbReference type="Proteomes" id="UP000026913"/>
    </source>
</evidence>